<organism evidence="2 3">
    <name type="scientific">Mesosutterella multiformis</name>
    <dbReference type="NCBI Taxonomy" id="2259133"/>
    <lineage>
        <taxon>Bacteria</taxon>
        <taxon>Pseudomonadati</taxon>
        <taxon>Pseudomonadota</taxon>
        <taxon>Betaproteobacteria</taxon>
        <taxon>Burkholderiales</taxon>
        <taxon>Sutterellaceae</taxon>
        <taxon>Mesosutterella</taxon>
    </lineage>
</organism>
<keyword evidence="3" id="KW-1185">Reference proteome</keyword>
<feature type="region of interest" description="Disordered" evidence="1">
    <location>
        <begin position="44"/>
        <end position="69"/>
    </location>
</feature>
<dbReference type="AlphaFoldDB" id="A0A388SDU0"/>
<name>A0A388SDU0_9BURK</name>
<comment type="caution">
    <text evidence="2">The sequence shown here is derived from an EMBL/GenBank/DDBJ whole genome shotgun (WGS) entry which is preliminary data.</text>
</comment>
<evidence type="ECO:0000313" key="2">
    <source>
        <dbReference type="EMBL" id="GBO94517.1"/>
    </source>
</evidence>
<sequence length="69" mass="7252">MALQLSSPQRPSAGTDSHRRADIRVTLGRESIPLLIAYRDAAAAKAPDEKEKAALPAGPFKVPDTANAA</sequence>
<accession>A0A401LIF9</accession>
<gene>
    <name evidence="2" type="ORF">MESMUL_18710</name>
</gene>
<evidence type="ECO:0000313" key="3">
    <source>
        <dbReference type="Proteomes" id="UP000266091"/>
    </source>
</evidence>
<proteinExistence type="predicted"/>
<dbReference type="OrthoDB" id="9994608at2"/>
<dbReference type="Proteomes" id="UP000266091">
    <property type="component" value="Unassembled WGS sequence"/>
</dbReference>
<feature type="region of interest" description="Disordered" evidence="1">
    <location>
        <begin position="1"/>
        <end position="22"/>
    </location>
</feature>
<feature type="compositionally biased region" description="Polar residues" evidence="1">
    <location>
        <begin position="1"/>
        <end position="15"/>
    </location>
</feature>
<evidence type="ECO:0000256" key="1">
    <source>
        <dbReference type="SAM" id="MobiDB-lite"/>
    </source>
</evidence>
<accession>A0A388SDU0</accession>
<protein>
    <submittedName>
        <fullName evidence="2">Uncharacterized protein</fullName>
    </submittedName>
</protein>
<dbReference type="EMBL" id="BGZJ01000002">
    <property type="protein sequence ID" value="GBO94517.1"/>
    <property type="molecule type" value="Genomic_DNA"/>
</dbReference>
<reference evidence="2 3" key="1">
    <citation type="journal article" date="2018" name="Int. J. Syst. Evol. Microbiol.">
        <title>Mesosutterella multiformis gen. nov., sp. nov., a member of the family Sutterellaceae and Sutterella megalosphaeroides sp. nov., isolated from human faeces.</title>
        <authorList>
            <person name="Sakamoto M."/>
            <person name="Ikeyama N."/>
            <person name="Kunihiro T."/>
            <person name="Iino T."/>
            <person name="Yuki M."/>
            <person name="Ohkuma M."/>
        </authorList>
    </citation>
    <scope>NUCLEOTIDE SEQUENCE [LARGE SCALE GENOMIC DNA]</scope>
    <source>
        <strain evidence="2 3">4NBBH2</strain>
    </source>
</reference>
<dbReference type="RefSeq" id="WP_124944270.1">
    <property type="nucleotide sequence ID" value="NZ_BGZJ01000002.1"/>
</dbReference>